<organism evidence="1 2">
    <name type="scientific">Streptomyces kaempferi</name>
    <dbReference type="NCBI Taxonomy" id="333725"/>
    <lineage>
        <taxon>Bacteria</taxon>
        <taxon>Bacillati</taxon>
        <taxon>Actinomycetota</taxon>
        <taxon>Actinomycetes</taxon>
        <taxon>Kitasatosporales</taxon>
        <taxon>Streptomycetaceae</taxon>
        <taxon>Streptomyces</taxon>
    </lineage>
</organism>
<protein>
    <submittedName>
        <fullName evidence="1">Uncharacterized protein</fullName>
    </submittedName>
</protein>
<reference evidence="2" key="1">
    <citation type="journal article" date="2019" name="Int. J. Syst. Evol. Microbiol.">
        <title>The Global Catalogue of Microorganisms (GCM) 10K type strain sequencing project: providing services to taxonomists for standard genome sequencing and annotation.</title>
        <authorList>
            <consortium name="The Broad Institute Genomics Platform"/>
            <consortium name="The Broad Institute Genome Sequencing Center for Infectious Disease"/>
            <person name="Wu L."/>
            <person name="Ma J."/>
        </authorList>
    </citation>
    <scope>NUCLEOTIDE SEQUENCE [LARGE SCALE GENOMIC DNA]</scope>
    <source>
        <strain evidence="2">CGMCC 4.7020</strain>
    </source>
</reference>
<name>A0ABW3XK54_9ACTN</name>
<accession>A0ABW3XK54</accession>
<evidence type="ECO:0000313" key="2">
    <source>
        <dbReference type="Proteomes" id="UP001597058"/>
    </source>
</evidence>
<dbReference type="Proteomes" id="UP001597058">
    <property type="component" value="Unassembled WGS sequence"/>
</dbReference>
<proteinExistence type="predicted"/>
<evidence type="ECO:0000313" key="1">
    <source>
        <dbReference type="EMBL" id="MFD1309735.1"/>
    </source>
</evidence>
<dbReference type="EMBL" id="JBHTMM010000041">
    <property type="protein sequence ID" value="MFD1309735.1"/>
    <property type="molecule type" value="Genomic_DNA"/>
</dbReference>
<gene>
    <name evidence="1" type="ORF">ACFQ5X_28235</name>
</gene>
<keyword evidence="2" id="KW-1185">Reference proteome</keyword>
<comment type="caution">
    <text evidence="1">The sequence shown here is derived from an EMBL/GenBank/DDBJ whole genome shotgun (WGS) entry which is preliminary data.</text>
</comment>
<sequence length="74" mass="8758">MRWAIQEDRLHGQLLSYRGKTLVHGDKGELEFLLTGPVRIVPCPPSLRPEDCMEIKFHPHYSHHQFPLVRSHYR</sequence>
<dbReference type="RefSeq" id="WP_381329089.1">
    <property type="nucleotide sequence ID" value="NZ_JBHTMM010000041.1"/>
</dbReference>